<protein>
    <submittedName>
        <fullName evidence="2">Uncharacterized protein</fullName>
    </submittedName>
</protein>
<dbReference type="PATRIC" id="fig|999434.4.peg.1263"/>
<reference evidence="2" key="1">
    <citation type="submission" date="2012-01" db="EMBL/GenBank/DDBJ databases">
        <title>The Genome Sequence of Treponema denticola OTK.</title>
        <authorList>
            <consortium name="The Broad Institute Genome Sequencing Platform"/>
            <person name="Earl A."/>
            <person name="Ward D."/>
            <person name="Feldgarden M."/>
            <person name="Gevers D."/>
            <person name="Blanton J.M."/>
            <person name="Fenno C.J."/>
            <person name="Baranova O.V."/>
            <person name="Mathney J."/>
            <person name="Dewhirst F.E."/>
            <person name="Izard J."/>
            <person name="Young S.K."/>
            <person name="Zeng Q."/>
            <person name="Gargeya S."/>
            <person name="Fitzgerald M."/>
            <person name="Haas B."/>
            <person name="Abouelleil A."/>
            <person name="Alvarado L."/>
            <person name="Arachchi H.M."/>
            <person name="Berlin A."/>
            <person name="Chapman S.B."/>
            <person name="Gearin G."/>
            <person name="Goldberg J."/>
            <person name="Griggs A."/>
            <person name="Gujja S."/>
            <person name="Hansen M."/>
            <person name="Heiman D."/>
            <person name="Howarth C."/>
            <person name="Larimer J."/>
            <person name="Lui A."/>
            <person name="MacDonald P.J.P."/>
            <person name="McCowen C."/>
            <person name="Montmayeur A."/>
            <person name="Murphy C."/>
            <person name="Neiman D."/>
            <person name="Pearson M."/>
            <person name="Priest M."/>
            <person name="Roberts A."/>
            <person name="Saif S."/>
            <person name="Shea T."/>
            <person name="Sisk P."/>
            <person name="Stolte C."/>
            <person name="Sykes S."/>
            <person name="Wortman J."/>
            <person name="Nusbaum C."/>
            <person name="Birren B."/>
        </authorList>
    </citation>
    <scope>NUCLEOTIDE SEQUENCE [LARGE SCALE GENOMIC DNA]</scope>
    <source>
        <strain evidence="2">OTK</strain>
    </source>
</reference>
<sequence>MVKLIRYELKKLFTDTAAKYVFGIIGIWIIFSVYDCISSFYIYDAHKVNLWNFPYTGLKAVKTAKQKFYNYETDITAETLRNVYYDKIKLEKEFETELETADWSPTLRNAKMDEVYIKLQDLYPEDITVLLNHVNYSNINDITKASEAVPDDFYEQLAQARAYSWHAVDNEQEQETIYRYIQKIKTPFKYTYCYGWQMLAQNFQYFQKWLPAGILVLCILILKYETESGMAALNMTFVYGKTKSVYAKIIANLIIVCTIYTVCTLLYSISVLTVLGFKGWDIQIQATVYCIDSIYNINFLQFMILQFSLGLLLAVFTVLFGFFIFSLLQNYIFSGIIALLTVYGITILFGILGNDNSLTKYMISIGSAIFSVSTTFFGTVYEGEFIYFFGYPILRAYGIIIVYGCLSILLIGFSILKYRKIEILN</sequence>
<feature type="transmembrane region" description="Helical" evidence="1">
    <location>
        <begin position="361"/>
        <end position="381"/>
    </location>
</feature>
<proteinExistence type="predicted"/>
<feature type="transmembrane region" description="Helical" evidence="1">
    <location>
        <begin position="331"/>
        <end position="352"/>
    </location>
</feature>
<feature type="transmembrane region" description="Helical" evidence="1">
    <location>
        <begin position="245"/>
        <end position="270"/>
    </location>
</feature>
<dbReference type="AlphaFoldDB" id="A0A0F6MPP5"/>
<name>A0A0F6MPP5_TREDN</name>
<feature type="transmembrane region" description="Helical" evidence="1">
    <location>
        <begin position="20"/>
        <end position="43"/>
    </location>
</feature>
<keyword evidence="1" id="KW-0812">Transmembrane</keyword>
<dbReference type="RefSeq" id="WP_002691877.1">
    <property type="nucleotide sequence ID" value="NZ_CM001797.1"/>
</dbReference>
<organism evidence="2">
    <name type="scientific">Treponema denticola OTK</name>
    <dbReference type="NCBI Taxonomy" id="999434"/>
    <lineage>
        <taxon>Bacteria</taxon>
        <taxon>Pseudomonadati</taxon>
        <taxon>Spirochaetota</taxon>
        <taxon>Spirochaetia</taxon>
        <taxon>Spirochaetales</taxon>
        <taxon>Treponemataceae</taxon>
        <taxon>Treponema</taxon>
    </lineage>
</organism>
<dbReference type="HOGENOM" id="CLU_645482_0_0_12"/>
<keyword evidence="1" id="KW-0472">Membrane</keyword>
<dbReference type="Proteomes" id="UP000011701">
    <property type="component" value="Chromosome"/>
</dbReference>
<feature type="transmembrane region" description="Helical" evidence="1">
    <location>
        <begin position="393"/>
        <end position="416"/>
    </location>
</feature>
<feature type="transmembrane region" description="Helical" evidence="1">
    <location>
        <begin position="307"/>
        <end position="325"/>
    </location>
</feature>
<evidence type="ECO:0000313" key="2">
    <source>
        <dbReference type="EMBL" id="EMB22301.1"/>
    </source>
</evidence>
<comment type="caution">
    <text evidence="2">The sequence shown here is derived from an EMBL/GenBank/DDBJ whole genome shotgun (WGS) entry which is preliminary data.</text>
</comment>
<dbReference type="EMBL" id="AGDY01000005">
    <property type="protein sequence ID" value="EMB22301.1"/>
    <property type="molecule type" value="Genomic_DNA"/>
</dbReference>
<accession>A0A0F6MPP5</accession>
<gene>
    <name evidence="2" type="ORF">HMPREF9723_01219</name>
</gene>
<keyword evidence="1" id="KW-1133">Transmembrane helix</keyword>
<evidence type="ECO:0000256" key="1">
    <source>
        <dbReference type="SAM" id="Phobius"/>
    </source>
</evidence>